<evidence type="ECO:0000259" key="5">
    <source>
        <dbReference type="PROSITE" id="PS51898"/>
    </source>
</evidence>
<name>A0A7W3VWE5_9PSEU</name>
<dbReference type="Gene3D" id="1.10.443.10">
    <property type="entry name" value="Intergrase catalytic core"/>
    <property type="match status" value="1"/>
</dbReference>
<evidence type="ECO:0000256" key="3">
    <source>
        <dbReference type="ARBA" id="ARBA00023172"/>
    </source>
</evidence>
<dbReference type="Gene3D" id="1.10.150.130">
    <property type="match status" value="1"/>
</dbReference>
<dbReference type="InterPro" id="IPR010998">
    <property type="entry name" value="Integrase_recombinase_N"/>
</dbReference>
<dbReference type="SUPFAM" id="SSF56349">
    <property type="entry name" value="DNA breaking-rejoining enzymes"/>
    <property type="match status" value="1"/>
</dbReference>
<dbReference type="InterPro" id="IPR011010">
    <property type="entry name" value="DNA_brk_join_enz"/>
</dbReference>
<accession>A0A7W3VWE5</accession>
<organism evidence="6 7">
    <name type="scientific">Amycolatopsis dendrobii</name>
    <dbReference type="NCBI Taxonomy" id="2760662"/>
    <lineage>
        <taxon>Bacteria</taxon>
        <taxon>Bacillati</taxon>
        <taxon>Actinomycetota</taxon>
        <taxon>Actinomycetes</taxon>
        <taxon>Pseudonocardiales</taxon>
        <taxon>Pseudonocardiaceae</taxon>
        <taxon>Amycolatopsis</taxon>
    </lineage>
</organism>
<feature type="domain" description="Tyr recombinase" evidence="5">
    <location>
        <begin position="167"/>
        <end position="368"/>
    </location>
</feature>
<keyword evidence="7" id="KW-1185">Reference proteome</keyword>
<evidence type="ECO:0000256" key="2">
    <source>
        <dbReference type="ARBA" id="ARBA00023125"/>
    </source>
</evidence>
<comment type="caution">
    <text evidence="6">The sequence shown here is derived from an EMBL/GenBank/DDBJ whole genome shotgun (WGS) entry which is preliminary data.</text>
</comment>
<dbReference type="AlphaFoldDB" id="A0A7W3VWE5"/>
<evidence type="ECO:0000313" key="7">
    <source>
        <dbReference type="Proteomes" id="UP000526734"/>
    </source>
</evidence>
<evidence type="ECO:0000313" key="6">
    <source>
        <dbReference type="EMBL" id="MBB1153952.1"/>
    </source>
</evidence>
<evidence type="ECO:0000256" key="1">
    <source>
        <dbReference type="ARBA" id="ARBA00008857"/>
    </source>
</evidence>
<evidence type="ECO:0000256" key="4">
    <source>
        <dbReference type="SAM" id="MobiDB-lite"/>
    </source>
</evidence>
<dbReference type="Proteomes" id="UP000526734">
    <property type="component" value="Unassembled WGS sequence"/>
</dbReference>
<dbReference type="EMBL" id="JACGZW010000004">
    <property type="protein sequence ID" value="MBB1153952.1"/>
    <property type="molecule type" value="Genomic_DNA"/>
</dbReference>
<dbReference type="PROSITE" id="PS51898">
    <property type="entry name" value="TYR_RECOMBINASE"/>
    <property type="match status" value="1"/>
</dbReference>
<keyword evidence="2" id="KW-0238">DNA-binding</keyword>
<keyword evidence="3" id="KW-0233">DNA recombination</keyword>
<dbReference type="PANTHER" id="PTHR30349:SF64">
    <property type="entry name" value="PROPHAGE INTEGRASE INTD-RELATED"/>
    <property type="match status" value="1"/>
</dbReference>
<feature type="region of interest" description="Disordered" evidence="4">
    <location>
        <begin position="18"/>
        <end position="51"/>
    </location>
</feature>
<dbReference type="GO" id="GO:0003677">
    <property type="term" value="F:DNA binding"/>
    <property type="evidence" value="ECO:0007669"/>
    <property type="project" value="UniProtKB-KW"/>
</dbReference>
<dbReference type="GO" id="GO:0006310">
    <property type="term" value="P:DNA recombination"/>
    <property type="evidence" value="ECO:0007669"/>
    <property type="project" value="UniProtKB-KW"/>
</dbReference>
<dbReference type="InterPro" id="IPR013762">
    <property type="entry name" value="Integrase-like_cat_sf"/>
</dbReference>
<gene>
    <name evidence="6" type="ORF">H4281_12490</name>
</gene>
<feature type="compositionally biased region" description="Basic and acidic residues" evidence="4">
    <location>
        <begin position="38"/>
        <end position="50"/>
    </location>
</feature>
<dbReference type="RefSeq" id="WP_182891042.1">
    <property type="nucleotide sequence ID" value="NZ_JACGZW010000004.1"/>
</dbReference>
<proteinExistence type="inferred from homology"/>
<dbReference type="PANTHER" id="PTHR30349">
    <property type="entry name" value="PHAGE INTEGRASE-RELATED"/>
    <property type="match status" value="1"/>
</dbReference>
<sequence>MAWTRTLSSGKFQGIYRDSRGVEQSAGTFTQEPQALREAGRRESESREPGALDVKGAKIQWGPWFDLWHESRSLAFATDEQYRSIAGNWLMPHWSTVRLADITQMSIERWKKKMTTPRKRGEKPPCPPWTFRSALMLLKTSLNAAVADRRLAASPGRDVTYPDLPTGLERYLTPDEVDAITWAMNGQNALVVRMSVETGLRFGELAGLHWDRVDLQRGTIRVIEKFNQKNYLIDPVPKDKDERTVPMPSDLVGKLIAHRERTQPAETCGLMHEVGECRGDILFRGARGAPLKSNDWGKTIFQSALEHAQIEGRVRVHDMRHTYASWLIQEGVPLAEIAKVMGHSDTEVTKLYAHLTDAGFDDIRAALDRKAFRVQSELVHHSSEYSADGIRQLEQRLADVELAIIEMNEAAFEKLGLDIVKIRQIEAGIKAGLPSISPQGQGAS</sequence>
<dbReference type="Pfam" id="PF00589">
    <property type="entry name" value="Phage_integrase"/>
    <property type="match status" value="1"/>
</dbReference>
<dbReference type="CDD" id="cd00796">
    <property type="entry name" value="INT_Rci_Hp1_C"/>
    <property type="match status" value="1"/>
</dbReference>
<dbReference type="InterPro" id="IPR002104">
    <property type="entry name" value="Integrase_catalytic"/>
</dbReference>
<comment type="similarity">
    <text evidence="1">Belongs to the 'phage' integrase family.</text>
</comment>
<dbReference type="InterPro" id="IPR050090">
    <property type="entry name" value="Tyrosine_recombinase_XerCD"/>
</dbReference>
<protein>
    <submittedName>
        <fullName evidence="6">Site-specific integrase</fullName>
    </submittedName>
</protein>
<dbReference type="GO" id="GO:0015074">
    <property type="term" value="P:DNA integration"/>
    <property type="evidence" value="ECO:0007669"/>
    <property type="project" value="InterPro"/>
</dbReference>
<reference evidence="6 7" key="1">
    <citation type="submission" date="2020-08" db="EMBL/GenBank/DDBJ databases">
        <title>Amycolatopsis sp. nov. DR6-1 isolated from Dendrobium heterocarpum.</title>
        <authorList>
            <person name="Tedsree N."/>
            <person name="Kuncharoen N."/>
            <person name="Likhitwitayawuid K."/>
            <person name="Tanasupawat S."/>
        </authorList>
    </citation>
    <scope>NUCLEOTIDE SEQUENCE [LARGE SCALE GENOMIC DNA]</scope>
    <source>
        <strain evidence="6 7">DR6-1</strain>
    </source>
</reference>